<dbReference type="Pfam" id="PF01882">
    <property type="entry name" value="DUF58"/>
    <property type="match status" value="1"/>
</dbReference>
<organism evidence="2 3">
    <name type="scientific">Natronomicrosphaera hydrolytica</name>
    <dbReference type="NCBI Taxonomy" id="3242702"/>
    <lineage>
        <taxon>Bacteria</taxon>
        <taxon>Pseudomonadati</taxon>
        <taxon>Planctomycetota</taxon>
        <taxon>Phycisphaerae</taxon>
        <taxon>Phycisphaerales</taxon>
        <taxon>Phycisphaeraceae</taxon>
        <taxon>Natronomicrosphaera</taxon>
    </lineage>
</organism>
<keyword evidence="3" id="KW-1185">Reference proteome</keyword>
<dbReference type="InterPro" id="IPR002881">
    <property type="entry name" value="DUF58"/>
</dbReference>
<name>A0ABV4U7V9_9BACT</name>
<evidence type="ECO:0000313" key="3">
    <source>
        <dbReference type="Proteomes" id="UP001575105"/>
    </source>
</evidence>
<proteinExistence type="predicted"/>
<dbReference type="RefSeq" id="WP_425345525.1">
    <property type="nucleotide sequence ID" value="NZ_JBGUBD010000005.1"/>
</dbReference>
<dbReference type="PANTHER" id="PTHR33608">
    <property type="entry name" value="BLL2464 PROTEIN"/>
    <property type="match status" value="1"/>
</dbReference>
<feature type="domain" description="DUF58" evidence="1">
    <location>
        <begin position="49"/>
        <end position="252"/>
    </location>
</feature>
<dbReference type="EMBL" id="JBGUBD010000005">
    <property type="protein sequence ID" value="MFA9478599.1"/>
    <property type="molecule type" value="Genomic_DNA"/>
</dbReference>
<dbReference type="Proteomes" id="UP001575105">
    <property type="component" value="Unassembled WGS sequence"/>
</dbReference>
<evidence type="ECO:0000313" key="2">
    <source>
        <dbReference type="EMBL" id="MFA9478599.1"/>
    </source>
</evidence>
<comment type="caution">
    <text evidence="2">The sequence shown here is derived from an EMBL/GenBank/DDBJ whole genome shotgun (WGS) entry which is preliminary data.</text>
</comment>
<dbReference type="PANTHER" id="PTHR33608:SF7">
    <property type="entry name" value="DUF58 DOMAIN-CONTAINING PROTEIN"/>
    <property type="match status" value="1"/>
</dbReference>
<gene>
    <name evidence="2" type="ORF">ACERK3_09855</name>
</gene>
<protein>
    <submittedName>
        <fullName evidence="2">DUF58 domain-containing protein</fullName>
    </submittedName>
</protein>
<accession>A0ABV4U7V9</accession>
<sequence>MDEQAIRVALDVGERMGARYALLPPRRTVAGPGGEQLAHRAGSSVEFMEHRDYRAGDDIRRIDWAAYARTDRLTVKQYRDEVSPHVDVVIDGSRSMALPDSAKGEATVGVAAAVASAAASSRFTHHAWLAGEAVLPVGQGRDRPTAWMGLGFDGERSVGEQLAAAPVRFRPHALRVLVSDLLWPDEPTVVLHRLADGAAGVVVVQVLAAADVEPPGHGNLRLLDAETGQHREMFIDDTARQRYVRRLERHQSQWAAACRGVGAVLVTLVAERLVQRWDLSELVREQVLRVL</sequence>
<evidence type="ECO:0000259" key="1">
    <source>
        <dbReference type="Pfam" id="PF01882"/>
    </source>
</evidence>
<reference evidence="2 3" key="1">
    <citation type="submission" date="2024-08" db="EMBL/GenBank/DDBJ databases">
        <title>Whole-genome sequencing of halo(alkali)philic microorganisms from hypersaline lakes.</title>
        <authorList>
            <person name="Sorokin D.Y."/>
            <person name="Merkel A.Y."/>
            <person name="Messina E."/>
            <person name="Yakimov M."/>
        </authorList>
    </citation>
    <scope>NUCLEOTIDE SEQUENCE [LARGE SCALE GENOMIC DNA]</scope>
    <source>
        <strain evidence="2 3">AB-hyl4</strain>
    </source>
</reference>